<dbReference type="EMBL" id="FNDI01000002">
    <property type="protein sequence ID" value="SDH14054.1"/>
    <property type="molecule type" value="Genomic_DNA"/>
</dbReference>
<feature type="domain" description="TssC1 C-terminal" evidence="2">
    <location>
        <begin position="381"/>
        <end position="492"/>
    </location>
</feature>
<proteinExistence type="predicted"/>
<evidence type="ECO:0000259" key="2">
    <source>
        <dbReference type="Pfam" id="PF18945"/>
    </source>
</evidence>
<dbReference type="Proteomes" id="UP000198900">
    <property type="component" value="Unassembled WGS sequence"/>
</dbReference>
<dbReference type="InterPro" id="IPR010269">
    <property type="entry name" value="T6SS_TssC-like"/>
</dbReference>
<dbReference type="Pfam" id="PF05943">
    <property type="entry name" value="VipB"/>
    <property type="match status" value="1"/>
</dbReference>
<dbReference type="RefSeq" id="WP_007580064.1">
    <property type="nucleotide sequence ID" value="NZ_FNDI01000002.1"/>
</dbReference>
<dbReference type="InterPro" id="IPR044032">
    <property type="entry name" value="TssC1_C"/>
</dbReference>
<dbReference type="InterPro" id="IPR044031">
    <property type="entry name" value="TssC1_N"/>
</dbReference>
<protein>
    <submittedName>
        <fullName evidence="3">Type VI secretion system protein ImpC</fullName>
    </submittedName>
</protein>
<organism evidence="3 4">
    <name type="scientific">Paraburkholderia steynii</name>
    <dbReference type="NCBI Taxonomy" id="1245441"/>
    <lineage>
        <taxon>Bacteria</taxon>
        <taxon>Pseudomonadati</taxon>
        <taxon>Pseudomonadota</taxon>
        <taxon>Betaproteobacteria</taxon>
        <taxon>Burkholderiales</taxon>
        <taxon>Burkholderiaceae</taxon>
        <taxon>Paraburkholderia</taxon>
    </lineage>
</organism>
<dbReference type="GeneID" id="55534290"/>
<evidence type="ECO:0000259" key="1">
    <source>
        <dbReference type="Pfam" id="PF05943"/>
    </source>
</evidence>
<evidence type="ECO:0000313" key="3">
    <source>
        <dbReference type="EMBL" id="SDH14054.1"/>
    </source>
</evidence>
<comment type="caution">
    <text evidence="3">The sequence shown here is derived from an EMBL/GenBank/DDBJ whole genome shotgun (WGS) entry which is preliminary data.</text>
</comment>
<gene>
    <name evidence="3" type="ORF">SAMN04487926_102246</name>
</gene>
<accession>A0A7Z7B1F6</accession>
<name>A0A7Z7B1F6_9BURK</name>
<dbReference type="Pfam" id="PF18945">
    <property type="entry name" value="VipB_2"/>
    <property type="match status" value="1"/>
</dbReference>
<reference evidence="3" key="1">
    <citation type="submission" date="2016-10" db="EMBL/GenBank/DDBJ databases">
        <authorList>
            <person name="Varghese N."/>
            <person name="Submissions S."/>
        </authorList>
    </citation>
    <scope>NUCLEOTIDE SEQUENCE [LARGE SCALE GENOMIC DNA]</scope>
    <source>
        <strain evidence="3">YR281</strain>
    </source>
</reference>
<dbReference type="NCBIfam" id="TIGR03355">
    <property type="entry name" value="VI_chp_2"/>
    <property type="match status" value="1"/>
</dbReference>
<dbReference type="PANTHER" id="PTHR35565:SF3">
    <property type="entry name" value="TYPE VI SECRETION SYSTEM SHEATH PROTEIN TSSC1"/>
    <property type="match status" value="1"/>
</dbReference>
<dbReference type="AlphaFoldDB" id="A0A7Z7B1F6"/>
<dbReference type="PANTHER" id="PTHR35565">
    <property type="entry name" value="CYTOPLASMIC PROTEIN-RELATED"/>
    <property type="match status" value="1"/>
</dbReference>
<feature type="domain" description="TssC1 N-terminal" evidence="1">
    <location>
        <begin position="69"/>
        <end position="371"/>
    </location>
</feature>
<keyword evidence="4" id="KW-1185">Reference proteome</keyword>
<sequence length="498" mass="55702">MAEPTPEGQAQQTEGTLEMSDFANLLQKEFKPKSDKAKEAVETAVRTLAEQALRDTAVISNDVLVTIESLIAQIDKKLSEQINLIIHSEEFQKVESAWRGLHYLVNNTETDETLKIRVMNISKGELHKTLKKYKGTAWDQSPFFKKLYEEEYGQFGGEPYGSLVADYYFDNSGPDVDLLTQMAKISAAAHAPFIAAADPSVMLMDSWQELANPRDLTKIFQTPEHAAWRSLRESEDSRYIGLAMPRFLARAPYGAKTNPVEEFDFEEDTAGADSGKYTWANAAYAMATNINRSFKMYGWCSRIRGIESGGAVEGLPVHSFPTDDGGVDMKCPTEIAISDRREAELAKNGFMPLVHKKNSDFAAFIGAQSLHKPAEYEDADATANANLAARLPYLFACSRFAHYLKCIVRDKIGSFKEKDDMQRWLQNWILQYVDGDPAHSTEESKARRPLAAAEVVIEEVEGNPGYYTSKFFLRPHYQLEGLTVSLRLVSKLPSAKAA</sequence>
<evidence type="ECO:0000313" key="4">
    <source>
        <dbReference type="Proteomes" id="UP000198900"/>
    </source>
</evidence>